<name>A0A9E2F1P2_PSYF1</name>
<comment type="caution">
    <text evidence="6">The sequence shown here is derived from an EMBL/GenBank/DDBJ whole genome shotgun (WGS) entry which is preliminary data.</text>
</comment>
<keyword evidence="2" id="KW-0479">Metal-binding</keyword>
<sequence>MPIKASDIQKKLPEGGKKNCKECGFPTCFAFAMKLAGGGISVDKCPHLPVEVKVELAEAVAPPIKLVTFGTGDNVLSIGEEEVVFRHEKTFYRQPGIAILISDKNPTSVVQEKINKLLTYHYERVGLLFKPDIAVLKYESGDKTKYLNLAIEIAQKGLPIIVMADDPTVLTEAKNLLINYKPLLYAITSDNLKVMLPTLKEKPVPVVVKANSVEEAIPLTIRLKEEGITEIIVDTQPADLNSAIADYTVIRRAALKNGYRPLGYPILSLLPLTASTLDEEVMLAASLVVKYASIIVLSDFQKESLFPLLVLRQNIYSDPRVPLTVEEKIYEIGVINEESPALVTTNFALTYFAVASEVEGSKIPAYLFVRNTEGLCVLAAWSTGKFAGETIAPFIKSSGLENKLKHKRLIIPGLVARIKGELEDELPGWEIIVGPKAAEDLPAFLPRMIEKWKAKGA</sequence>
<dbReference type="EMBL" id="QLTW01000031">
    <property type="protein sequence ID" value="MBT9144912.1"/>
    <property type="molecule type" value="Genomic_DNA"/>
</dbReference>
<dbReference type="InterPro" id="IPR051069">
    <property type="entry name" value="ACDS_complex_subunit"/>
</dbReference>
<evidence type="ECO:0000256" key="3">
    <source>
        <dbReference type="ARBA" id="ARBA00023004"/>
    </source>
</evidence>
<keyword evidence="4" id="KW-0411">Iron-sulfur</keyword>
<dbReference type="PROSITE" id="PS51656">
    <property type="entry name" value="4FE4S"/>
    <property type="match status" value="1"/>
</dbReference>
<proteinExistence type="predicted"/>
<dbReference type="InterPro" id="IPR016041">
    <property type="entry name" value="Ac-CoA_synth_d_su_TIM-brl"/>
</dbReference>
<evidence type="ECO:0000313" key="7">
    <source>
        <dbReference type="Proteomes" id="UP000811545"/>
    </source>
</evidence>
<gene>
    <name evidence="6" type="primary">acsC</name>
    <name evidence="6" type="ORF">DDT42_00768</name>
</gene>
<dbReference type="PANTHER" id="PTHR36214">
    <property type="match status" value="1"/>
</dbReference>
<evidence type="ECO:0000256" key="1">
    <source>
        <dbReference type="ARBA" id="ARBA00022485"/>
    </source>
</evidence>
<dbReference type="Pfam" id="PF03599">
    <property type="entry name" value="CdhD"/>
    <property type="match status" value="1"/>
</dbReference>
<feature type="domain" description="4Fe-4S" evidence="5">
    <location>
        <begin position="1"/>
        <end position="62"/>
    </location>
</feature>
<evidence type="ECO:0000256" key="4">
    <source>
        <dbReference type="ARBA" id="ARBA00023014"/>
    </source>
</evidence>
<dbReference type="Gene3D" id="3.20.20.20">
    <property type="entry name" value="Dihydropteroate synthase-like"/>
    <property type="match status" value="1"/>
</dbReference>
<protein>
    <submittedName>
        <fullName evidence="6">Corrinoid/iron-sulfur protein large subunit</fullName>
    </submittedName>
</protein>
<dbReference type="Proteomes" id="UP000811545">
    <property type="component" value="Unassembled WGS sequence"/>
</dbReference>
<evidence type="ECO:0000259" key="5">
    <source>
        <dbReference type="PROSITE" id="PS51656"/>
    </source>
</evidence>
<reference evidence="6 7" key="1">
    <citation type="journal article" date="2021" name="bioRxiv">
        <title>Unique metabolic strategies in Hadean analogues reveal hints for primordial physiology.</title>
        <authorList>
            <person name="Nobu M.K."/>
            <person name="Nakai R."/>
            <person name="Tamazawa S."/>
            <person name="Mori H."/>
            <person name="Toyoda A."/>
            <person name="Ijiri A."/>
            <person name="Suzuki S."/>
            <person name="Kurokawa K."/>
            <person name="Kamagata Y."/>
            <person name="Tamaki H."/>
        </authorList>
    </citation>
    <scope>NUCLEOTIDE SEQUENCE [LARGE SCALE GENOMIC DNA]</scope>
    <source>
        <strain evidence="6">BS525</strain>
    </source>
</reference>
<evidence type="ECO:0000256" key="2">
    <source>
        <dbReference type="ARBA" id="ARBA00022723"/>
    </source>
</evidence>
<dbReference type="Gene3D" id="3.40.50.11600">
    <property type="match status" value="1"/>
</dbReference>
<keyword evidence="1" id="KW-0004">4Fe-4S</keyword>
<dbReference type="GO" id="GO:0046872">
    <property type="term" value="F:metal ion binding"/>
    <property type="evidence" value="ECO:0007669"/>
    <property type="project" value="UniProtKB-KW"/>
</dbReference>
<organism evidence="6 7">
    <name type="scientific">Psychracetigena formicireducens</name>
    <dbReference type="NCBI Taxonomy" id="2986056"/>
    <lineage>
        <taxon>Bacteria</taxon>
        <taxon>Bacillati</taxon>
        <taxon>Candidatus Lithacetigenota</taxon>
        <taxon>Candidatus Psychracetigena</taxon>
    </lineage>
</organism>
<dbReference type="AlphaFoldDB" id="A0A9E2F1P2"/>
<evidence type="ECO:0000313" key="6">
    <source>
        <dbReference type="EMBL" id="MBT9144912.1"/>
    </source>
</evidence>
<dbReference type="PANTHER" id="PTHR36214:SF3">
    <property type="entry name" value="ACETYL-COA DECARBONYLASE_SYNTHASE COMPLEX SUBUNIT GAMMA"/>
    <property type="match status" value="1"/>
</dbReference>
<accession>A0A9E2F1P2</accession>
<keyword evidence="3" id="KW-0408">Iron</keyword>
<dbReference type="NCBIfam" id="NF003195">
    <property type="entry name" value="PRK04165.1"/>
    <property type="match status" value="1"/>
</dbReference>
<dbReference type="GO" id="GO:0051539">
    <property type="term" value="F:4 iron, 4 sulfur cluster binding"/>
    <property type="evidence" value="ECO:0007669"/>
    <property type="project" value="UniProtKB-KW"/>
</dbReference>
<dbReference type="Pfam" id="PF04060">
    <property type="entry name" value="FeS"/>
    <property type="match status" value="1"/>
</dbReference>
<dbReference type="InterPro" id="IPR007202">
    <property type="entry name" value="4Fe-4S_dom"/>
</dbReference>
<dbReference type="InterPro" id="IPR011005">
    <property type="entry name" value="Dihydropteroate_synth-like_sf"/>
</dbReference>